<comment type="caution">
    <text evidence="8">The sequence shown here is derived from an EMBL/GenBank/DDBJ whole genome shotgun (WGS) entry which is preliminary data.</text>
</comment>
<feature type="transmembrane region" description="Helical" evidence="6">
    <location>
        <begin position="6"/>
        <end position="26"/>
    </location>
</feature>
<reference evidence="8" key="1">
    <citation type="journal article" date="2014" name="Front. Microbiol.">
        <title>High frequency of phylogenetically diverse reductive dehalogenase-homologous genes in deep subseafloor sedimentary metagenomes.</title>
        <authorList>
            <person name="Kawai M."/>
            <person name="Futagami T."/>
            <person name="Toyoda A."/>
            <person name="Takaki Y."/>
            <person name="Nishi S."/>
            <person name="Hori S."/>
            <person name="Arai W."/>
            <person name="Tsubouchi T."/>
            <person name="Morono Y."/>
            <person name="Uchiyama I."/>
            <person name="Ito T."/>
            <person name="Fujiyama A."/>
            <person name="Inagaki F."/>
            <person name="Takami H."/>
        </authorList>
    </citation>
    <scope>NUCLEOTIDE SEQUENCE</scope>
    <source>
        <strain evidence="8">Expedition CK06-06</strain>
    </source>
</reference>
<keyword evidence="2" id="KW-1003">Cell membrane</keyword>
<comment type="subcellular location">
    <subcellularLocation>
        <location evidence="1">Cell membrane</location>
        <topology evidence="1">Multi-pass membrane protein</topology>
    </subcellularLocation>
</comment>
<evidence type="ECO:0000256" key="5">
    <source>
        <dbReference type="ARBA" id="ARBA00023136"/>
    </source>
</evidence>
<keyword evidence="3 6" id="KW-0812">Transmembrane</keyword>
<feature type="transmembrane region" description="Helical" evidence="6">
    <location>
        <begin position="171"/>
        <end position="195"/>
    </location>
</feature>
<evidence type="ECO:0000256" key="3">
    <source>
        <dbReference type="ARBA" id="ARBA00022692"/>
    </source>
</evidence>
<dbReference type="SUPFAM" id="SSF103473">
    <property type="entry name" value="MFS general substrate transporter"/>
    <property type="match status" value="1"/>
</dbReference>
<dbReference type="PANTHER" id="PTHR23513:SF6">
    <property type="entry name" value="MAJOR FACILITATOR SUPERFAMILY ASSOCIATED DOMAIN-CONTAINING PROTEIN"/>
    <property type="match status" value="1"/>
</dbReference>
<dbReference type="InterPro" id="IPR036259">
    <property type="entry name" value="MFS_trans_sf"/>
</dbReference>
<dbReference type="Pfam" id="PF07690">
    <property type="entry name" value="MFS_1"/>
    <property type="match status" value="1"/>
</dbReference>
<dbReference type="CDD" id="cd06173">
    <property type="entry name" value="MFS_MefA_like"/>
    <property type="match status" value="1"/>
</dbReference>
<feature type="transmembrane region" description="Helical" evidence="6">
    <location>
        <begin position="129"/>
        <end position="150"/>
    </location>
</feature>
<dbReference type="PROSITE" id="PS50850">
    <property type="entry name" value="MFS"/>
    <property type="match status" value="1"/>
</dbReference>
<gene>
    <name evidence="8" type="ORF">S03H2_40909</name>
</gene>
<dbReference type="PANTHER" id="PTHR23513">
    <property type="entry name" value="INTEGRAL MEMBRANE EFFLUX PROTEIN-RELATED"/>
    <property type="match status" value="1"/>
</dbReference>
<dbReference type="AlphaFoldDB" id="X1J7U2"/>
<dbReference type="InterPro" id="IPR020846">
    <property type="entry name" value="MFS_dom"/>
</dbReference>
<organism evidence="8">
    <name type="scientific">marine sediment metagenome</name>
    <dbReference type="NCBI Taxonomy" id="412755"/>
    <lineage>
        <taxon>unclassified sequences</taxon>
        <taxon>metagenomes</taxon>
        <taxon>ecological metagenomes</taxon>
    </lineage>
</organism>
<dbReference type="InterPro" id="IPR011701">
    <property type="entry name" value="MFS"/>
</dbReference>
<evidence type="ECO:0000259" key="7">
    <source>
        <dbReference type="PROSITE" id="PS50850"/>
    </source>
</evidence>
<feature type="transmembrane region" description="Helical" evidence="6">
    <location>
        <begin position="60"/>
        <end position="81"/>
    </location>
</feature>
<feature type="non-terminal residue" evidence="8">
    <location>
        <position position="208"/>
    </location>
</feature>
<dbReference type="EMBL" id="BARU01025387">
    <property type="protein sequence ID" value="GAH65828.1"/>
    <property type="molecule type" value="Genomic_DNA"/>
</dbReference>
<evidence type="ECO:0000256" key="2">
    <source>
        <dbReference type="ARBA" id="ARBA00022475"/>
    </source>
</evidence>
<keyword evidence="4 6" id="KW-1133">Transmembrane helix</keyword>
<feature type="transmembrane region" description="Helical" evidence="6">
    <location>
        <begin position="33"/>
        <end position="54"/>
    </location>
</feature>
<evidence type="ECO:0000256" key="6">
    <source>
        <dbReference type="SAM" id="Phobius"/>
    </source>
</evidence>
<dbReference type="GO" id="GO:0005886">
    <property type="term" value="C:plasma membrane"/>
    <property type="evidence" value="ECO:0007669"/>
    <property type="project" value="UniProtKB-SubCell"/>
</dbReference>
<evidence type="ECO:0000256" key="1">
    <source>
        <dbReference type="ARBA" id="ARBA00004651"/>
    </source>
</evidence>
<dbReference type="GO" id="GO:0022857">
    <property type="term" value="F:transmembrane transporter activity"/>
    <property type="evidence" value="ECO:0007669"/>
    <property type="project" value="InterPro"/>
</dbReference>
<proteinExistence type="predicted"/>
<name>X1J7U2_9ZZZZ</name>
<dbReference type="Gene3D" id="1.20.1250.20">
    <property type="entry name" value="MFS general substrate transporter like domains"/>
    <property type="match status" value="1"/>
</dbReference>
<sequence>MTIVSLATFFSFLPQFILGPLAGVFVDRWNRKFLIGLSDFCQALTTLSLIFLFFFNIRQVWLIILINSIRGVFQGFHWPVVNAIIPLMIPKKNLSRMNGINYVFTGLVNTMGPIIAGILLVLFPNDITPILWVDILTFLIAITPLLLIKIPPILKKVLPEHKRSYFREFKVGFKVIKIVPGLLTLLFVATVLNFLGNPFNTLMTPFCT</sequence>
<evidence type="ECO:0000313" key="8">
    <source>
        <dbReference type="EMBL" id="GAH65828.1"/>
    </source>
</evidence>
<evidence type="ECO:0000256" key="4">
    <source>
        <dbReference type="ARBA" id="ARBA00022989"/>
    </source>
</evidence>
<keyword evidence="5 6" id="KW-0472">Membrane</keyword>
<accession>X1J7U2</accession>
<feature type="domain" description="Major facilitator superfamily (MFS) profile" evidence="7">
    <location>
        <begin position="1"/>
        <end position="208"/>
    </location>
</feature>
<protein>
    <recommendedName>
        <fullName evidence="7">Major facilitator superfamily (MFS) profile domain-containing protein</fullName>
    </recommendedName>
</protein>
<feature type="transmembrane region" description="Helical" evidence="6">
    <location>
        <begin position="102"/>
        <end position="123"/>
    </location>
</feature>